<evidence type="ECO:0008006" key="3">
    <source>
        <dbReference type="Google" id="ProtNLM"/>
    </source>
</evidence>
<gene>
    <name evidence="1" type="ORF">FHW16_002451</name>
</gene>
<dbReference type="EMBL" id="JACGXN010000002">
    <property type="protein sequence ID" value="MBA8878739.1"/>
    <property type="molecule type" value="Genomic_DNA"/>
</dbReference>
<keyword evidence="2" id="KW-1185">Reference proteome</keyword>
<protein>
    <recommendedName>
        <fullName evidence="3">Fungal lipase-like domain-containing protein</fullName>
    </recommendedName>
</protein>
<dbReference type="Pfam" id="PF26363">
    <property type="entry name" value="Phospholipase-like"/>
    <property type="match status" value="1"/>
</dbReference>
<dbReference type="Proteomes" id="UP000549052">
    <property type="component" value="Unassembled WGS sequence"/>
</dbReference>
<dbReference type="SUPFAM" id="SSF53474">
    <property type="entry name" value="alpha/beta-Hydrolases"/>
    <property type="match status" value="1"/>
</dbReference>
<organism evidence="1 2">
    <name type="scientific">Phyllobacterium myrsinacearum</name>
    <dbReference type="NCBI Taxonomy" id="28101"/>
    <lineage>
        <taxon>Bacteria</taxon>
        <taxon>Pseudomonadati</taxon>
        <taxon>Pseudomonadota</taxon>
        <taxon>Alphaproteobacteria</taxon>
        <taxon>Hyphomicrobiales</taxon>
        <taxon>Phyllobacteriaceae</taxon>
        <taxon>Phyllobacterium</taxon>
    </lineage>
</organism>
<dbReference type="RefSeq" id="WP_182549395.1">
    <property type="nucleotide sequence ID" value="NZ_JACGXN010000002.1"/>
</dbReference>
<dbReference type="InterPro" id="IPR029058">
    <property type="entry name" value="AB_hydrolase_fold"/>
</dbReference>
<dbReference type="AlphaFoldDB" id="A0A839EIW5"/>
<evidence type="ECO:0000313" key="1">
    <source>
        <dbReference type="EMBL" id="MBA8878739.1"/>
    </source>
</evidence>
<proteinExistence type="predicted"/>
<accession>A0A839EIW5</accession>
<reference evidence="1 2" key="1">
    <citation type="submission" date="2020-07" db="EMBL/GenBank/DDBJ databases">
        <title>Genomic Encyclopedia of Type Strains, Phase IV (KMG-V): Genome sequencing to study the core and pangenomes of soil and plant-associated prokaryotes.</title>
        <authorList>
            <person name="Whitman W."/>
        </authorList>
    </citation>
    <scope>NUCLEOTIDE SEQUENCE [LARGE SCALE GENOMIC DNA]</scope>
    <source>
        <strain evidence="1 2">AN3</strain>
    </source>
</reference>
<comment type="caution">
    <text evidence="1">The sequence shown here is derived from an EMBL/GenBank/DDBJ whole genome shotgun (WGS) entry which is preliminary data.</text>
</comment>
<name>A0A839EIW5_9HYPH</name>
<sequence length="340" mass="38033">MIRKIGWVVLVICVIGLANVTLAAWVTIDRPELGIGTSHAENCVRPTVPSFWRNYRGFPSYNNELISDYFGVYAAYASNVYKPGARHHFDLKTEYFGWEPFGEPIAKAGGFYAEVYRRRSSDRMSYMIVFRGSDGLASIPGVISKLSYFTQIINPWDQYRTARKEFAKVRAEAQKSSDGLPIDYIAVGHELGGGLARHMAAAFPCTAAIVFNSTFVSNNFRLTEPYEGQVVDLFAENDLLSRLAILPNPRSFFRISRVHQWYRVRNTGPMDGKRGMFKTATAMARIPVICLLRSDCELLQSESGDELESNPQSGRSAENISKLYCMAAPSNVVSKGDLCK</sequence>
<evidence type="ECO:0000313" key="2">
    <source>
        <dbReference type="Proteomes" id="UP000549052"/>
    </source>
</evidence>